<dbReference type="GeneID" id="72064524"/>
<keyword evidence="2" id="KW-1185">Reference proteome</keyword>
<dbReference type="AlphaFoldDB" id="A0A9Q8QB96"/>
<dbReference type="RefSeq" id="XP_047839573.1">
    <property type="nucleotide sequence ID" value="XM_047983601.1"/>
</dbReference>
<proteinExistence type="predicted"/>
<dbReference type="KEGG" id="ptkz:JDV02_002563"/>
<organism evidence="1 2">
    <name type="scientific">Purpureocillium takamizusanense</name>
    <dbReference type="NCBI Taxonomy" id="2060973"/>
    <lineage>
        <taxon>Eukaryota</taxon>
        <taxon>Fungi</taxon>
        <taxon>Dikarya</taxon>
        <taxon>Ascomycota</taxon>
        <taxon>Pezizomycotina</taxon>
        <taxon>Sordariomycetes</taxon>
        <taxon>Hypocreomycetidae</taxon>
        <taxon>Hypocreales</taxon>
        <taxon>Ophiocordycipitaceae</taxon>
        <taxon>Purpureocillium</taxon>
    </lineage>
</organism>
<name>A0A9Q8QB96_9HYPO</name>
<accession>A0A9Q8QB96</accession>
<dbReference type="Proteomes" id="UP000829364">
    <property type="component" value="Chromosome 2"/>
</dbReference>
<sequence length="100" mass="11396">MARRTRKGLIWPRAMSLGVGQGGQGVQRAYKLFHSLCLRTDFKTGQGECLPSSLRPVTRNSSHFQLYVRQSAGFPERLRGRLITSQYEDASYGPTEDWEF</sequence>
<protein>
    <submittedName>
        <fullName evidence="1">Uncharacterized protein</fullName>
    </submittedName>
</protein>
<gene>
    <name evidence="1" type="ORF">JDV02_002563</name>
</gene>
<evidence type="ECO:0000313" key="2">
    <source>
        <dbReference type="Proteomes" id="UP000829364"/>
    </source>
</evidence>
<evidence type="ECO:0000313" key="1">
    <source>
        <dbReference type="EMBL" id="UNI16092.1"/>
    </source>
</evidence>
<dbReference type="EMBL" id="CP086355">
    <property type="protein sequence ID" value="UNI16092.1"/>
    <property type="molecule type" value="Genomic_DNA"/>
</dbReference>
<reference evidence="1" key="1">
    <citation type="submission" date="2021-11" db="EMBL/GenBank/DDBJ databases">
        <title>Purpureocillium_takamizusanense_genome.</title>
        <authorList>
            <person name="Nguyen N.-H."/>
        </authorList>
    </citation>
    <scope>NUCLEOTIDE SEQUENCE</scope>
    <source>
        <strain evidence="1">PT3</strain>
    </source>
</reference>